<evidence type="ECO:0000256" key="2">
    <source>
        <dbReference type="ARBA" id="ARBA00022517"/>
    </source>
</evidence>
<dbReference type="InterPro" id="IPR028998">
    <property type="entry name" value="RimP_C"/>
</dbReference>
<dbReference type="PANTHER" id="PTHR33867">
    <property type="entry name" value="RIBOSOME MATURATION FACTOR RIMP"/>
    <property type="match status" value="1"/>
</dbReference>
<comment type="function">
    <text evidence="3">Required for maturation of 30S ribosomal subunits.</text>
</comment>
<organism evidence="6 7">
    <name type="scientific">Oceanicoccus sagamiensis</name>
    <dbReference type="NCBI Taxonomy" id="716816"/>
    <lineage>
        <taxon>Bacteria</taxon>
        <taxon>Pseudomonadati</taxon>
        <taxon>Pseudomonadota</taxon>
        <taxon>Gammaproteobacteria</taxon>
        <taxon>Cellvibrionales</taxon>
        <taxon>Spongiibacteraceae</taxon>
        <taxon>Oceanicoccus</taxon>
    </lineage>
</organism>
<evidence type="ECO:0000259" key="5">
    <source>
        <dbReference type="Pfam" id="PF17384"/>
    </source>
</evidence>
<dbReference type="Gene3D" id="3.30.300.70">
    <property type="entry name" value="RimP-like superfamily, N-terminal"/>
    <property type="match status" value="1"/>
</dbReference>
<comment type="subcellular location">
    <subcellularLocation>
        <location evidence="3">Cytoplasm</location>
    </subcellularLocation>
</comment>
<evidence type="ECO:0000256" key="3">
    <source>
        <dbReference type="HAMAP-Rule" id="MF_01077"/>
    </source>
</evidence>
<dbReference type="Proteomes" id="UP000193450">
    <property type="component" value="Chromosome"/>
</dbReference>
<gene>
    <name evidence="3" type="primary">rimP</name>
    <name evidence="6" type="ORF">BST96_02095</name>
</gene>
<evidence type="ECO:0000256" key="1">
    <source>
        <dbReference type="ARBA" id="ARBA00022490"/>
    </source>
</evidence>
<dbReference type="FunFam" id="3.30.300.70:FF:000001">
    <property type="entry name" value="Ribosome maturation factor RimP"/>
    <property type="match status" value="1"/>
</dbReference>
<dbReference type="GO" id="GO:0005829">
    <property type="term" value="C:cytosol"/>
    <property type="evidence" value="ECO:0007669"/>
    <property type="project" value="TreeGrafter"/>
</dbReference>
<dbReference type="Pfam" id="PF17384">
    <property type="entry name" value="DUF150_C"/>
    <property type="match status" value="1"/>
</dbReference>
<keyword evidence="7" id="KW-1185">Reference proteome</keyword>
<name>A0A1X9N790_9GAMM</name>
<dbReference type="GO" id="GO:0000028">
    <property type="term" value="P:ribosomal small subunit assembly"/>
    <property type="evidence" value="ECO:0007669"/>
    <property type="project" value="TreeGrafter"/>
</dbReference>
<evidence type="ECO:0000313" key="7">
    <source>
        <dbReference type="Proteomes" id="UP000193450"/>
    </source>
</evidence>
<dbReference type="AlphaFoldDB" id="A0A1X9N790"/>
<proteinExistence type="inferred from homology"/>
<dbReference type="GO" id="GO:0006412">
    <property type="term" value="P:translation"/>
    <property type="evidence" value="ECO:0007669"/>
    <property type="project" value="TreeGrafter"/>
</dbReference>
<dbReference type="InterPro" id="IPR003728">
    <property type="entry name" value="Ribosome_maturation_RimP"/>
</dbReference>
<dbReference type="RefSeq" id="WP_085757099.1">
    <property type="nucleotide sequence ID" value="NZ_CP019343.1"/>
</dbReference>
<dbReference type="InterPro" id="IPR036847">
    <property type="entry name" value="RimP_C_sf"/>
</dbReference>
<dbReference type="InterPro" id="IPR028989">
    <property type="entry name" value="RimP_N"/>
</dbReference>
<evidence type="ECO:0000313" key="6">
    <source>
        <dbReference type="EMBL" id="ARN73004.1"/>
    </source>
</evidence>
<accession>A0A1X9N790</accession>
<dbReference type="CDD" id="cd01734">
    <property type="entry name" value="YlxS_C"/>
    <property type="match status" value="1"/>
</dbReference>
<dbReference type="SUPFAM" id="SSF75420">
    <property type="entry name" value="YhbC-like, N-terminal domain"/>
    <property type="match status" value="1"/>
</dbReference>
<dbReference type="SUPFAM" id="SSF74942">
    <property type="entry name" value="YhbC-like, C-terminal domain"/>
    <property type="match status" value="1"/>
</dbReference>
<reference evidence="6 7" key="1">
    <citation type="submission" date="2016-11" db="EMBL/GenBank/DDBJ databases">
        <title>Trade-off between light-utilization and light-protection in marine flavobacteria.</title>
        <authorList>
            <person name="Kumagai Y."/>
        </authorList>
    </citation>
    <scope>NUCLEOTIDE SEQUENCE [LARGE SCALE GENOMIC DNA]</scope>
    <source>
        <strain evidence="6 7">NBRC 107125</strain>
    </source>
</reference>
<evidence type="ECO:0000259" key="4">
    <source>
        <dbReference type="Pfam" id="PF02576"/>
    </source>
</evidence>
<dbReference type="HAMAP" id="MF_01077">
    <property type="entry name" value="RimP"/>
    <property type="match status" value="1"/>
</dbReference>
<keyword evidence="1 3" id="KW-0963">Cytoplasm</keyword>
<protein>
    <recommendedName>
        <fullName evidence="3">Ribosome maturation factor RimP</fullName>
    </recommendedName>
</protein>
<comment type="similarity">
    <text evidence="3">Belongs to the RimP family.</text>
</comment>
<dbReference type="NCBIfam" id="NF000927">
    <property type="entry name" value="PRK00092.1-1"/>
    <property type="match status" value="1"/>
</dbReference>
<feature type="domain" description="Ribosome maturation factor RimP N-terminal" evidence="4">
    <location>
        <begin position="11"/>
        <end position="83"/>
    </location>
</feature>
<sequence length="151" mass="16655">MAGKDALLTDLVKPVAEALGVDLWGVEYLSHGKQSIVRIYIDHADGIDVDDCAKVSRQVSSVFDVEDPIMGEYTLEVSSPGMERPLFTLEQFGLHIGEQIKVRLRTPFEGRKNFSGQLTGIEEGDVVVAVDSDEYLLPFDLIDKANIVPSF</sequence>
<dbReference type="EMBL" id="CP019343">
    <property type="protein sequence ID" value="ARN73004.1"/>
    <property type="molecule type" value="Genomic_DNA"/>
</dbReference>
<keyword evidence="2 3" id="KW-0690">Ribosome biogenesis</keyword>
<dbReference type="KEGG" id="osg:BST96_02095"/>
<dbReference type="Gene3D" id="2.30.30.180">
    <property type="entry name" value="Ribosome maturation factor RimP, C-terminal domain"/>
    <property type="match status" value="1"/>
</dbReference>
<dbReference type="InterPro" id="IPR035956">
    <property type="entry name" value="RimP_N_sf"/>
</dbReference>
<dbReference type="PANTHER" id="PTHR33867:SF1">
    <property type="entry name" value="RIBOSOME MATURATION FACTOR RIMP"/>
    <property type="match status" value="1"/>
</dbReference>
<feature type="domain" description="Ribosome maturation factor RimP C-terminal" evidence="5">
    <location>
        <begin position="86"/>
        <end position="151"/>
    </location>
</feature>
<dbReference type="Pfam" id="PF02576">
    <property type="entry name" value="RimP_N"/>
    <property type="match status" value="1"/>
</dbReference>
<dbReference type="OrthoDB" id="9805006at2"/>
<dbReference type="STRING" id="716816.BST96_02095"/>